<organism evidence="1 2">
    <name type="scientific">Caerostris extrusa</name>
    <name type="common">Bark spider</name>
    <name type="synonym">Caerostris bankana</name>
    <dbReference type="NCBI Taxonomy" id="172846"/>
    <lineage>
        <taxon>Eukaryota</taxon>
        <taxon>Metazoa</taxon>
        <taxon>Ecdysozoa</taxon>
        <taxon>Arthropoda</taxon>
        <taxon>Chelicerata</taxon>
        <taxon>Arachnida</taxon>
        <taxon>Araneae</taxon>
        <taxon>Araneomorphae</taxon>
        <taxon>Entelegynae</taxon>
        <taxon>Araneoidea</taxon>
        <taxon>Araneidae</taxon>
        <taxon>Caerostris</taxon>
    </lineage>
</organism>
<dbReference type="AlphaFoldDB" id="A0AAV4TDH2"/>
<reference evidence="1 2" key="1">
    <citation type="submission" date="2021-06" db="EMBL/GenBank/DDBJ databases">
        <title>Caerostris extrusa draft genome.</title>
        <authorList>
            <person name="Kono N."/>
            <person name="Arakawa K."/>
        </authorList>
    </citation>
    <scope>NUCLEOTIDE SEQUENCE [LARGE SCALE GENOMIC DNA]</scope>
</reference>
<accession>A0AAV4TDH2</accession>
<sequence length="132" mass="15242">MYRVIIPQLNCIPGSGLWQRCAKHSLRMLEDVTKRNRARSVELKRAESTDIKPDVRIHGSSELILEDSYPILNMGGRLDGTLENKFKPGKVCTRCRNSEFQSVARDYMYFWDISCHVNSSKDLMLSDRFSVL</sequence>
<protein>
    <submittedName>
        <fullName evidence="1">Uncharacterized protein</fullName>
    </submittedName>
</protein>
<evidence type="ECO:0000313" key="2">
    <source>
        <dbReference type="Proteomes" id="UP001054945"/>
    </source>
</evidence>
<gene>
    <name evidence="1" type="ORF">CEXT_337861</name>
</gene>
<evidence type="ECO:0000313" key="1">
    <source>
        <dbReference type="EMBL" id="GIY42800.1"/>
    </source>
</evidence>
<dbReference type="Proteomes" id="UP001054945">
    <property type="component" value="Unassembled WGS sequence"/>
</dbReference>
<proteinExistence type="predicted"/>
<comment type="caution">
    <text evidence="1">The sequence shown here is derived from an EMBL/GenBank/DDBJ whole genome shotgun (WGS) entry which is preliminary data.</text>
</comment>
<keyword evidence="2" id="KW-1185">Reference proteome</keyword>
<dbReference type="EMBL" id="BPLR01010896">
    <property type="protein sequence ID" value="GIY42800.1"/>
    <property type="molecule type" value="Genomic_DNA"/>
</dbReference>
<name>A0AAV4TDH2_CAEEX</name>